<dbReference type="GO" id="GO:0005576">
    <property type="term" value="C:extracellular region"/>
    <property type="evidence" value="ECO:0007669"/>
    <property type="project" value="UniProtKB-SubCell"/>
</dbReference>
<accession>A0A498SJD9</accession>
<comment type="subcellular location">
    <subcellularLocation>
        <location evidence="1">Secreted</location>
    </subcellularLocation>
</comment>
<dbReference type="STRING" id="6277.A0A498SJD9"/>
<gene>
    <name evidence="8" type="ORF">NAV_LOCUS8541</name>
</gene>
<dbReference type="AlphaFoldDB" id="A0A498SJD9"/>
<dbReference type="Gene3D" id="3.40.50.410">
    <property type="entry name" value="von Willebrand factor, type A domain"/>
    <property type="match status" value="1"/>
</dbReference>
<evidence type="ECO:0000259" key="6">
    <source>
        <dbReference type="Pfam" id="PF23560"/>
    </source>
</evidence>
<proteinExistence type="predicted"/>
<name>A0A498SJD9_ACAVI</name>
<dbReference type="OrthoDB" id="5985519at2759"/>
<dbReference type="InterPro" id="IPR036465">
    <property type="entry name" value="vWFA_dom_sf"/>
</dbReference>
<evidence type="ECO:0000256" key="4">
    <source>
        <dbReference type="ARBA" id="ARBA00023180"/>
    </source>
</evidence>
<feature type="chain" id="PRO_5019838644" description="VWFA domain-containing protein" evidence="5">
    <location>
        <begin position="19"/>
        <end position="322"/>
    </location>
</feature>
<keyword evidence="4" id="KW-0325">Glycoprotein</keyword>
<dbReference type="InterPro" id="IPR056475">
    <property type="entry name" value="GBD_Hemicentin/VWA7"/>
</dbReference>
<evidence type="ECO:0000256" key="1">
    <source>
        <dbReference type="ARBA" id="ARBA00004613"/>
    </source>
</evidence>
<keyword evidence="3 5" id="KW-0732">Signal</keyword>
<protein>
    <recommendedName>
        <fullName evidence="10">VWFA domain-containing protein</fullName>
    </recommendedName>
</protein>
<dbReference type="Pfam" id="PF23560">
    <property type="entry name" value="GBD_Hemicentin"/>
    <property type="match status" value="1"/>
</dbReference>
<keyword evidence="2" id="KW-0964">Secreted</keyword>
<dbReference type="SUPFAM" id="SSF53300">
    <property type="entry name" value="vWA-like"/>
    <property type="match status" value="1"/>
</dbReference>
<evidence type="ECO:0000259" key="7">
    <source>
        <dbReference type="Pfam" id="PF25106"/>
    </source>
</evidence>
<organism evidence="8 9">
    <name type="scientific">Acanthocheilonema viteae</name>
    <name type="common">Filarial nematode worm</name>
    <name type="synonym">Dipetalonema viteae</name>
    <dbReference type="NCBI Taxonomy" id="6277"/>
    <lineage>
        <taxon>Eukaryota</taxon>
        <taxon>Metazoa</taxon>
        <taxon>Ecdysozoa</taxon>
        <taxon>Nematoda</taxon>
        <taxon>Chromadorea</taxon>
        <taxon>Rhabditida</taxon>
        <taxon>Spirurina</taxon>
        <taxon>Spiruromorpha</taxon>
        <taxon>Filarioidea</taxon>
        <taxon>Onchocercidae</taxon>
        <taxon>Acanthocheilonema</taxon>
    </lineage>
</organism>
<dbReference type="InterPro" id="IPR052577">
    <property type="entry name" value="VWA7"/>
</dbReference>
<dbReference type="Proteomes" id="UP000276991">
    <property type="component" value="Unassembled WGS sequence"/>
</dbReference>
<reference evidence="8 9" key="1">
    <citation type="submission" date="2018-08" db="EMBL/GenBank/DDBJ databases">
        <authorList>
            <person name="Laetsch R D."/>
            <person name="Stevens L."/>
            <person name="Kumar S."/>
            <person name="Blaxter L. M."/>
        </authorList>
    </citation>
    <scope>NUCLEOTIDE SEQUENCE [LARGE SCALE GENOMIC DNA]</scope>
</reference>
<evidence type="ECO:0000256" key="2">
    <source>
        <dbReference type="ARBA" id="ARBA00022525"/>
    </source>
</evidence>
<evidence type="ECO:0008006" key="10">
    <source>
        <dbReference type="Google" id="ProtNLM"/>
    </source>
</evidence>
<dbReference type="PANTHER" id="PTHR14905:SF7">
    <property type="entry name" value="VON WILLEBRAND FACTOR A DOMAIN-CONTAINING PROTEIN 7"/>
    <property type="match status" value="1"/>
</dbReference>
<feature type="signal peptide" evidence="5">
    <location>
        <begin position="1"/>
        <end position="18"/>
    </location>
</feature>
<keyword evidence="9" id="KW-1185">Reference proteome</keyword>
<evidence type="ECO:0000313" key="8">
    <source>
        <dbReference type="EMBL" id="VBB33750.1"/>
    </source>
</evidence>
<sequence>MRILIRHIIITQLILIFSYHHNISVSGIHEKAAPSGTSSLTFVFDTTGSMNDDLIQVQDGAKKILDTVLKQREKLIYNYVYVPFHDPRVGPVFSTTDPRTFQRHLNSVHVVGGGDCPEMSLSGIQLALKASLPASFIYVFTDARAKDYHLEDQIVNLIQEKQSSVVFVMTGDCNNRTHPGFRCFENIAAVSFGQVFHLEKTDINKVLNYVRHSITLKKVHIIYEIRNHSGTFLCQIPVDRLLTELTVSLSGDKDDSNLDISLIDPKGTRVDRTQLSNESGSIDLSNIKLIRIRNPIPGIWKIRTSSRLKHTLRVLGHGAIDF</sequence>
<dbReference type="EMBL" id="UPTC01002665">
    <property type="protein sequence ID" value="VBB33750.1"/>
    <property type="molecule type" value="Genomic_DNA"/>
</dbReference>
<feature type="non-terminal residue" evidence="8">
    <location>
        <position position="322"/>
    </location>
</feature>
<evidence type="ECO:0000256" key="5">
    <source>
        <dbReference type="SAM" id="SignalP"/>
    </source>
</evidence>
<evidence type="ECO:0000256" key="3">
    <source>
        <dbReference type="ARBA" id="ARBA00022729"/>
    </source>
</evidence>
<dbReference type="PANTHER" id="PTHR14905">
    <property type="entry name" value="NG37"/>
    <property type="match status" value="1"/>
</dbReference>
<feature type="domain" description="Hemicentin-1-like von Willebrand factor A" evidence="7">
    <location>
        <begin position="39"/>
        <end position="200"/>
    </location>
</feature>
<dbReference type="InterPro" id="IPR056861">
    <property type="entry name" value="HMCN1-like_VWA"/>
</dbReference>
<feature type="domain" description="Hemicentin/VWA7 galactose-binding" evidence="6">
    <location>
        <begin position="218"/>
        <end position="318"/>
    </location>
</feature>
<evidence type="ECO:0000313" key="9">
    <source>
        <dbReference type="Proteomes" id="UP000276991"/>
    </source>
</evidence>
<dbReference type="Pfam" id="PF25106">
    <property type="entry name" value="VWA_4"/>
    <property type="match status" value="1"/>
</dbReference>